<proteinExistence type="predicted"/>
<dbReference type="Pfam" id="PF07589">
    <property type="entry name" value="PEP-CTERM"/>
    <property type="match status" value="1"/>
</dbReference>
<dbReference type="AlphaFoldDB" id="A0A3B1DUP2"/>
<accession>A0A3B1DUP2</accession>
<evidence type="ECO:0000259" key="1">
    <source>
        <dbReference type="Pfam" id="PF07589"/>
    </source>
</evidence>
<organism evidence="2">
    <name type="scientific">hydrothermal vent metagenome</name>
    <dbReference type="NCBI Taxonomy" id="652676"/>
    <lineage>
        <taxon>unclassified sequences</taxon>
        <taxon>metagenomes</taxon>
        <taxon>ecological metagenomes</taxon>
    </lineage>
</organism>
<dbReference type="EMBL" id="UOGI01000137">
    <property type="protein sequence ID" value="VAX32327.1"/>
    <property type="molecule type" value="Genomic_DNA"/>
</dbReference>
<dbReference type="NCBIfam" id="TIGR02595">
    <property type="entry name" value="PEP_CTERM"/>
    <property type="match status" value="1"/>
</dbReference>
<evidence type="ECO:0000313" key="2">
    <source>
        <dbReference type="EMBL" id="VAX32327.1"/>
    </source>
</evidence>
<sequence length="225" mass="23984">MLVNLFAEETSEKKEEEMRIMKTMLMFVLALALSLVIVGSASAFLIDFEDGVNGAPVTDIPGISFLDYNGYASLYADCSLGSYNCSDMNGSYSYGGYYIYDNVGLWAGPNADAQGVIVDFTSNDGTWFSTGYSANSSFYVVAYLTDGSTVTASGGNNYGVGMDFLSVAASAGTYIDYVVLHDTGNYWVVDNMTGDASGVNVPEPGTMMLIGSGLIGLAFARRKMK</sequence>
<reference evidence="2" key="1">
    <citation type="submission" date="2018-06" db="EMBL/GenBank/DDBJ databases">
        <authorList>
            <person name="Zhirakovskaya E."/>
        </authorList>
    </citation>
    <scope>NUCLEOTIDE SEQUENCE</scope>
</reference>
<dbReference type="InterPro" id="IPR013424">
    <property type="entry name" value="Ice-binding_C"/>
</dbReference>
<protein>
    <recommendedName>
        <fullName evidence="1">Ice-binding protein C-terminal domain-containing protein</fullName>
    </recommendedName>
</protein>
<feature type="domain" description="Ice-binding protein C-terminal" evidence="1">
    <location>
        <begin position="201"/>
        <end position="222"/>
    </location>
</feature>
<name>A0A3B1DUP2_9ZZZZ</name>
<gene>
    <name evidence="2" type="ORF">MNBD_NITROSPIRAE03-101</name>
</gene>